<dbReference type="InterPro" id="IPR015867">
    <property type="entry name" value="N-reg_PII/ATP_PRibTrfase_C"/>
</dbReference>
<dbReference type="Gene3D" id="3.30.70.120">
    <property type="match status" value="1"/>
</dbReference>
<sequence length="120" mass="13382">MIAFNACVYGAVFVLLDRDSALLSLLVYIVATSIIDHFTDHFEALKQVTIITKDPDAIICDIKEELNKTCTIINSSGVIAGENMTLICYVNYFELQKVKEIISRNKGSFSTVSTIDEILR</sequence>
<dbReference type="PANTHER" id="PTHR33545">
    <property type="entry name" value="UPF0750 MEMBRANE PROTEIN YITT-RELATED"/>
    <property type="match status" value="1"/>
</dbReference>
<evidence type="ECO:0000256" key="5">
    <source>
        <dbReference type="ARBA" id="ARBA00023136"/>
    </source>
</evidence>
<evidence type="ECO:0000256" key="3">
    <source>
        <dbReference type="ARBA" id="ARBA00022692"/>
    </source>
</evidence>
<keyword evidence="7" id="KW-1185">Reference proteome</keyword>
<organism evidence="6 7">
    <name type="scientific">Blautia luti</name>
    <dbReference type="NCBI Taxonomy" id="89014"/>
    <lineage>
        <taxon>Bacteria</taxon>
        <taxon>Bacillati</taxon>
        <taxon>Bacillota</taxon>
        <taxon>Clostridia</taxon>
        <taxon>Lachnospirales</taxon>
        <taxon>Lachnospiraceae</taxon>
        <taxon>Blautia</taxon>
    </lineage>
</organism>
<dbReference type="Pfam" id="PF02588">
    <property type="entry name" value="YitT_membrane"/>
    <property type="match status" value="1"/>
</dbReference>
<comment type="subcellular location">
    <subcellularLocation>
        <location evidence="1">Cell membrane</location>
        <topology evidence="1">Multi-pass membrane protein</topology>
    </subcellularLocation>
</comment>
<protein>
    <recommendedName>
        <fullName evidence="8">DUF2179 domain-containing protein</fullName>
    </recommendedName>
</protein>
<evidence type="ECO:0000313" key="7">
    <source>
        <dbReference type="Proteomes" id="UP000408482"/>
    </source>
</evidence>
<dbReference type="AlphaFoldDB" id="A0A564VT39"/>
<evidence type="ECO:0000313" key="6">
    <source>
        <dbReference type="EMBL" id="VUX35053.1"/>
    </source>
</evidence>
<keyword evidence="2" id="KW-1003">Cell membrane</keyword>
<dbReference type="GO" id="GO:0005886">
    <property type="term" value="C:plasma membrane"/>
    <property type="evidence" value="ECO:0007669"/>
    <property type="project" value="UniProtKB-SubCell"/>
</dbReference>
<dbReference type="Proteomes" id="UP000408482">
    <property type="component" value="Unassembled WGS sequence"/>
</dbReference>
<dbReference type="InterPro" id="IPR051461">
    <property type="entry name" value="UPF0750_membrane"/>
</dbReference>
<keyword evidence="3" id="KW-0812">Transmembrane</keyword>
<evidence type="ECO:0000256" key="4">
    <source>
        <dbReference type="ARBA" id="ARBA00022989"/>
    </source>
</evidence>
<dbReference type="EMBL" id="CABHNW010000047">
    <property type="protein sequence ID" value="VUX35053.1"/>
    <property type="molecule type" value="Genomic_DNA"/>
</dbReference>
<reference evidence="6 7" key="1">
    <citation type="submission" date="2019-07" db="EMBL/GenBank/DDBJ databases">
        <authorList>
            <person name="Hibberd C M."/>
            <person name="Gehrig L. J."/>
            <person name="Chang H.-W."/>
            <person name="Venkatesh S."/>
        </authorList>
    </citation>
    <scope>NUCLEOTIDE SEQUENCE [LARGE SCALE GENOMIC DNA]</scope>
    <source>
        <strain evidence="6">Blautia_luti_SSTS_Bg7063</strain>
    </source>
</reference>
<proteinExistence type="predicted"/>
<keyword evidence="5" id="KW-0472">Membrane</keyword>
<dbReference type="InterPro" id="IPR003740">
    <property type="entry name" value="YitT"/>
</dbReference>
<keyword evidence="4" id="KW-1133">Transmembrane helix</keyword>
<accession>A0A564VT39</accession>
<dbReference type="PANTHER" id="PTHR33545:SF5">
    <property type="entry name" value="UPF0750 MEMBRANE PROTEIN YITT"/>
    <property type="match status" value="1"/>
</dbReference>
<gene>
    <name evidence="6" type="ORF">RSSSTS7063_02789</name>
</gene>
<evidence type="ECO:0000256" key="1">
    <source>
        <dbReference type="ARBA" id="ARBA00004651"/>
    </source>
</evidence>
<name>A0A564VT39_9FIRM</name>
<evidence type="ECO:0008006" key="8">
    <source>
        <dbReference type="Google" id="ProtNLM"/>
    </source>
</evidence>
<evidence type="ECO:0000256" key="2">
    <source>
        <dbReference type="ARBA" id="ARBA00022475"/>
    </source>
</evidence>